<evidence type="ECO:0000313" key="1">
    <source>
        <dbReference type="EMBL" id="KPN61981.1"/>
    </source>
</evidence>
<sequence length="74" mass="8210">MSKAPGPGPGFDWPQLMRLGFNKLGLRPDQFWALTPNELMVMLGLDGQGAPSMRARLDELLVQFPDERPADEGE</sequence>
<dbReference type="NCBIfam" id="TIGR02216">
    <property type="entry name" value="phage_TIGR02216"/>
    <property type="match status" value="1"/>
</dbReference>
<dbReference type="RefSeq" id="WP_055192631.1">
    <property type="nucleotide sequence ID" value="NZ_FPBS01000018.1"/>
</dbReference>
<dbReference type="InterPro" id="IPR019056">
    <property type="entry name" value="Phage_TAC_6"/>
</dbReference>
<gene>
    <name evidence="1" type="ORF">AKJ29_05085</name>
</gene>
<dbReference type="InterPro" id="IPR011739">
    <property type="entry name" value="GTA_rcc01693"/>
</dbReference>
<comment type="caution">
    <text evidence="1">The sequence shown here is derived from an EMBL/GenBank/DDBJ whole genome shotgun (WGS) entry which is preliminary data.</text>
</comment>
<dbReference type="STRING" id="154981.AKJ29_05085"/>
<organism evidence="1 2">
    <name type="scientific">Aliiroseovarius crassostreae</name>
    <dbReference type="NCBI Taxonomy" id="154981"/>
    <lineage>
        <taxon>Bacteria</taxon>
        <taxon>Pseudomonadati</taxon>
        <taxon>Pseudomonadota</taxon>
        <taxon>Alphaproteobacteria</taxon>
        <taxon>Rhodobacterales</taxon>
        <taxon>Paracoccaceae</taxon>
        <taxon>Aliiroseovarius</taxon>
    </lineage>
</organism>
<dbReference type="EMBL" id="LKBA01000023">
    <property type="protein sequence ID" value="KPN61981.1"/>
    <property type="molecule type" value="Genomic_DNA"/>
</dbReference>
<accession>A0A0P7IT46</accession>
<evidence type="ECO:0008006" key="3">
    <source>
        <dbReference type="Google" id="ProtNLM"/>
    </source>
</evidence>
<proteinExistence type="predicted"/>
<reference evidence="1 2" key="1">
    <citation type="submission" date="2015-09" db="EMBL/GenBank/DDBJ databases">
        <title>Draft genome sequence of Aliiroseovarius crassostreae CV919-312TSm, the causative agent of Roseovarius Oyster Disease (formerly Juvenile Oyster Disease).</title>
        <authorList>
            <person name="Kessner L."/>
            <person name="Spinard E."/>
            <person name="Nelson D."/>
        </authorList>
    </citation>
    <scope>NUCLEOTIDE SEQUENCE [LARGE SCALE GENOMIC DNA]</scope>
    <source>
        <strain evidence="1 2">CV919-312</strain>
    </source>
</reference>
<keyword evidence="2" id="KW-1185">Reference proteome</keyword>
<dbReference type="Proteomes" id="UP000050471">
    <property type="component" value="Unassembled WGS sequence"/>
</dbReference>
<dbReference type="Pfam" id="PF09550">
    <property type="entry name" value="Phage_TAC_6"/>
    <property type="match status" value="1"/>
</dbReference>
<name>A0A0P7IT46_9RHOB</name>
<dbReference type="AlphaFoldDB" id="A0A0P7IT46"/>
<evidence type="ECO:0000313" key="2">
    <source>
        <dbReference type="Proteomes" id="UP000050471"/>
    </source>
</evidence>
<protein>
    <recommendedName>
        <fullName evidence="3">Phage tail assembly chaperone</fullName>
    </recommendedName>
</protein>